<reference evidence="2 3" key="3">
    <citation type="journal article" date="2013" name="Rice">
        <title>Improvement of the Oryza sativa Nipponbare reference genome using next generation sequence and optical map data.</title>
        <authorList>
            <person name="Kawahara Y."/>
            <person name="de la Bastide M."/>
            <person name="Hamilton J.P."/>
            <person name="Kanamori H."/>
            <person name="McCombie W.R."/>
            <person name="Ouyang S."/>
            <person name="Schwartz D.C."/>
            <person name="Tanaka T."/>
            <person name="Wu J."/>
            <person name="Zhou S."/>
            <person name="Childs K.L."/>
            <person name="Davidson R.M."/>
            <person name="Lin H."/>
            <person name="Quesada-Ocampo L."/>
            <person name="Vaillancourt B."/>
            <person name="Sakai H."/>
            <person name="Lee S.S."/>
            <person name="Kim J."/>
            <person name="Numa H."/>
            <person name="Itoh T."/>
            <person name="Buell C.R."/>
            <person name="Matsumoto T."/>
        </authorList>
    </citation>
    <scope>NUCLEOTIDE SEQUENCE [LARGE SCALE GENOMIC DNA]</scope>
    <source>
        <strain evidence="3">cv. Nipponbare</strain>
    </source>
</reference>
<evidence type="ECO:0000313" key="3">
    <source>
        <dbReference type="Proteomes" id="UP000059680"/>
    </source>
</evidence>
<evidence type="ECO:0000313" key="2">
    <source>
        <dbReference type="EMBL" id="BAS90640.1"/>
    </source>
</evidence>
<reference evidence="2 3" key="2">
    <citation type="journal article" date="2013" name="Plant Cell Physiol.">
        <title>Rice Annotation Project Database (RAP-DB): an integrative and interactive database for rice genomics.</title>
        <authorList>
            <person name="Sakai H."/>
            <person name="Lee S.S."/>
            <person name="Tanaka T."/>
            <person name="Numa H."/>
            <person name="Kim J."/>
            <person name="Kawahara Y."/>
            <person name="Wakimoto H."/>
            <person name="Yang C.C."/>
            <person name="Iwamoto M."/>
            <person name="Abe T."/>
            <person name="Yamada Y."/>
            <person name="Muto A."/>
            <person name="Inokuchi H."/>
            <person name="Ikemura T."/>
            <person name="Matsumoto T."/>
            <person name="Sasaki T."/>
            <person name="Itoh T."/>
        </authorList>
    </citation>
    <scope>NUCLEOTIDE SEQUENCE [LARGE SCALE GENOMIC DNA]</scope>
    <source>
        <strain evidence="3">cv. Nipponbare</strain>
    </source>
</reference>
<proteinExistence type="predicted"/>
<dbReference type="AlphaFoldDB" id="A0A0P0WDS7"/>
<keyword evidence="3" id="KW-1185">Reference proteome</keyword>
<dbReference type="Proteomes" id="UP000059680">
    <property type="component" value="Chromosome 4"/>
</dbReference>
<name>A0A0P0WDS7_ORYSJ</name>
<feature type="non-terminal residue" evidence="2">
    <location>
        <position position="148"/>
    </location>
</feature>
<dbReference type="PaxDb" id="39947-A0A0P0WDS7"/>
<evidence type="ECO:0000256" key="1">
    <source>
        <dbReference type="SAM" id="MobiDB-lite"/>
    </source>
</evidence>
<reference evidence="3" key="1">
    <citation type="journal article" date="2005" name="Nature">
        <title>The map-based sequence of the rice genome.</title>
        <authorList>
            <consortium name="International rice genome sequencing project (IRGSP)"/>
            <person name="Matsumoto T."/>
            <person name="Wu J."/>
            <person name="Kanamori H."/>
            <person name="Katayose Y."/>
            <person name="Fujisawa M."/>
            <person name="Namiki N."/>
            <person name="Mizuno H."/>
            <person name="Yamamoto K."/>
            <person name="Antonio B.A."/>
            <person name="Baba T."/>
            <person name="Sakata K."/>
            <person name="Nagamura Y."/>
            <person name="Aoki H."/>
            <person name="Arikawa K."/>
            <person name="Arita K."/>
            <person name="Bito T."/>
            <person name="Chiden Y."/>
            <person name="Fujitsuka N."/>
            <person name="Fukunaka R."/>
            <person name="Hamada M."/>
            <person name="Harada C."/>
            <person name="Hayashi A."/>
            <person name="Hijishita S."/>
            <person name="Honda M."/>
            <person name="Hosokawa S."/>
            <person name="Ichikawa Y."/>
            <person name="Idonuma A."/>
            <person name="Iijima M."/>
            <person name="Ikeda M."/>
            <person name="Ikeno M."/>
            <person name="Ito K."/>
            <person name="Ito S."/>
            <person name="Ito T."/>
            <person name="Ito Y."/>
            <person name="Ito Y."/>
            <person name="Iwabuchi A."/>
            <person name="Kamiya K."/>
            <person name="Karasawa W."/>
            <person name="Kurita K."/>
            <person name="Katagiri S."/>
            <person name="Kikuta A."/>
            <person name="Kobayashi H."/>
            <person name="Kobayashi N."/>
            <person name="Machita K."/>
            <person name="Maehara T."/>
            <person name="Masukawa M."/>
            <person name="Mizubayashi T."/>
            <person name="Mukai Y."/>
            <person name="Nagasaki H."/>
            <person name="Nagata Y."/>
            <person name="Naito S."/>
            <person name="Nakashima M."/>
            <person name="Nakama Y."/>
            <person name="Nakamichi Y."/>
            <person name="Nakamura M."/>
            <person name="Meguro A."/>
            <person name="Negishi M."/>
            <person name="Ohta I."/>
            <person name="Ohta T."/>
            <person name="Okamoto M."/>
            <person name="Ono N."/>
            <person name="Saji S."/>
            <person name="Sakaguchi M."/>
            <person name="Sakai K."/>
            <person name="Shibata M."/>
            <person name="Shimokawa T."/>
            <person name="Song J."/>
            <person name="Takazaki Y."/>
            <person name="Terasawa K."/>
            <person name="Tsugane M."/>
            <person name="Tsuji K."/>
            <person name="Ueda S."/>
            <person name="Waki K."/>
            <person name="Yamagata H."/>
            <person name="Yamamoto M."/>
            <person name="Yamamoto S."/>
            <person name="Yamane H."/>
            <person name="Yoshiki S."/>
            <person name="Yoshihara R."/>
            <person name="Yukawa K."/>
            <person name="Zhong H."/>
            <person name="Yano M."/>
            <person name="Yuan Q."/>
            <person name="Ouyang S."/>
            <person name="Liu J."/>
            <person name="Jones K.M."/>
            <person name="Gansberger K."/>
            <person name="Moffat K."/>
            <person name="Hill J."/>
            <person name="Bera J."/>
            <person name="Fadrosh D."/>
            <person name="Jin S."/>
            <person name="Johri S."/>
            <person name="Kim M."/>
            <person name="Overton L."/>
            <person name="Reardon M."/>
            <person name="Tsitrin T."/>
            <person name="Vuong H."/>
            <person name="Weaver B."/>
            <person name="Ciecko A."/>
            <person name="Tallon L."/>
            <person name="Jackson J."/>
            <person name="Pai G."/>
            <person name="Aken S.V."/>
            <person name="Utterback T."/>
            <person name="Reidmuller S."/>
            <person name="Feldblyum T."/>
            <person name="Hsiao J."/>
            <person name="Zismann V."/>
            <person name="Iobst S."/>
            <person name="de Vazeille A.R."/>
            <person name="Buell C.R."/>
            <person name="Ying K."/>
            <person name="Li Y."/>
            <person name="Lu T."/>
            <person name="Huang Y."/>
            <person name="Zhao Q."/>
            <person name="Feng Q."/>
            <person name="Zhang L."/>
            <person name="Zhu J."/>
            <person name="Weng Q."/>
            <person name="Mu J."/>
            <person name="Lu Y."/>
            <person name="Fan D."/>
            <person name="Liu Y."/>
            <person name="Guan J."/>
            <person name="Zhang Y."/>
            <person name="Yu S."/>
            <person name="Liu X."/>
            <person name="Zhang Y."/>
            <person name="Hong G."/>
            <person name="Han B."/>
            <person name="Choisne N."/>
            <person name="Demange N."/>
            <person name="Orjeda G."/>
            <person name="Samain S."/>
            <person name="Cattolico L."/>
            <person name="Pelletier E."/>
            <person name="Couloux A."/>
            <person name="Segurens B."/>
            <person name="Wincker P."/>
            <person name="D'Hont A."/>
            <person name="Scarpelli C."/>
            <person name="Weissenbach J."/>
            <person name="Salanoubat M."/>
            <person name="Quetier F."/>
            <person name="Yu Y."/>
            <person name="Kim H.R."/>
            <person name="Rambo T."/>
            <person name="Currie J."/>
            <person name="Collura K."/>
            <person name="Luo M."/>
            <person name="Yang T."/>
            <person name="Ammiraju J.S.S."/>
            <person name="Engler F."/>
            <person name="Soderlund C."/>
            <person name="Wing R.A."/>
            <person name="Palmer L.E."/>
            <person name="de la Bastide M."/>
            <person name="Spiegel L."/>
            <person name="Nascimento L."/>
            <person name="Zutavern T."/>
            <person name="O'Shaughnessy A."/>
            <person name="Dike S."/>
            <person name="Dedhia N."/>
            <person name="Preston R."/>
            <person name="Balija V."/>
            <person name="McCombie W.R."/>
            <person name="Chow T."/>
            <person name="Chen H."/>
            <person name="Chung M."/>
            <person name="Chen C."/>
            <person name="Shaw J."/>
            <person name="Wu H."/>
            <person name="Hsiao K."/>
            <person name="Chao Y."/>
            <person name="Chu M."/>
            <person name="Cheng C."/>
            <person name="Hour A."/>
            <person name="Lee P."/>
            <person name="Lin S."/>
            <person name="Lin Y."/>
            <person name="Liou J."/>
            <person name="Liu S."/>
            <person name="Hsing Y."/>
            <person name="Raghuvanshi S."/>
            <person name="Mohanty A."/>
            <person name="Bharti A.K."/>
            <person name="Gaur A."/>
            <person name="Gupta V."/>
            <person name="Kumar D."/>
            <person name="Ravi V."/>
            <person name="Vij S."/>
            <person name="Kapur A."/>
            <person name="Khurana P."/>
            <person name="Khurana P."/>
            <person name="Khurana J.P."/>
            <person name="Tyagi A.K."/>
            <person name="Gaikwad K."/>
            <person name="Singh A."/>
            <person name="Dalal V."/>
            <person name="Srivastava S."/>
            <person name="Dixit A."/>
            <person name="Pal A.K."/>
            <person name="Ghazi I.A."/>
            <person name="Yadav M."/>
            <person name="Pandit A."/>
            <person name="Bhargava A."/>
            <person name="Sureshbabu K."/>
            <person name="Batra K."/>
            <person name="Sharma T.R."/>
            <person name="Mohapatra T."/>
            <person name="Singh N.K."/>
            <person name="Messing J."/>
            <person name="Nelson A.B."/>
            <person name="Fuks G."/>
            <person name="Kavchok S."/>
            <person name="Keizer G."/>
            <person name="Linton E."/>
            <person name="Llaca V."/>
            <person name="Song R."/>
            <person name="Tanyolac B."/>
            <person name="Young S."/>
            <person name="Ho-Il K."/>
            <person name="Hahn J.H."/>
            <person name="Sangsakoo G."/>
            <person name="Vanavichit A."/>
            <person name="de Mattos Luiz.A.T."/>
            <person name="Zimmer P.D."/>
            <person name="Malone G."/>
            <person name="Dellagostin O."/>
            <person name="de Oliveira A.C."/>
            <person name="Bevan M."/>
            <person name="Bancroft I."/>
            <person name="Minx P."/>
            <person name="Cordum H."/>
            <person name="Wilson R."/>
            <person name="Cheng Z."/>
            <person name="Jin W."/>
            <person name="Jiang J."/>
            <person name="Leong S.A."/>
            <person name="Iwama H."/>
            <person name="Gojobori T."/>
            <person name="Itoh T."/>
            <person name="Niimura Y."/>
            <person name="Fujii Y."/>
            <person name="Habara T."/>
            <person name="Sakai H."/>
            <person name="Sato Y."/>
            <person name="Wilson G."/>
            <person name="Kumar K."/>
            <person name="McCouch S."/>
            <person name="Juretic N."/>
            <person name="Hoen D."/>
            <person name="Wright S."/>
            <person name="Bruskiewich R."/>
            <person name="Bureau T."/>
            <person name="Miyao A."/>
            <person name="Hirochika H."/>
            <person name="Nishikawa T."/>
            <person name="Kadowaki K."/>
            <person name="Sugiura M."/>
            <person name="Burr B."/>
            <person name="Sasaki T."/>
        </authorList>
    </citation>
    <scope>NUCLEOTIDE SEQUENCE [LARGE SCALE GENOMIC DNA]</scope>
    <source>
        <strain evidence="3">cv. Nipponbare</strain>
    </source>
</reference>
<organism evidence="2 3">
    <name type="scientific">Oryza sativa subsp. japonica</name>
    <name type="common">Rice</name>
    <dbReference type="NCBI Taxonomy" id="39947"/>
    <lineage>
        <taxon>Eukaryota</taxon>
        <taxon>Viridiplantae</taxon>
        <taxon>Streptophyta</taxon>
        <taxon>Embryophyta</taxon>
        <taxon>Tracheophyta</taxon>
        <taxon>Spermatophyta</taxon>
        <taxon>Magnoliopsida</taxon>
        <taxon>Liliopsida</taxon>
        <taxon>Poales</taxon>
        <taxon>Poaceae</taxon>
        <taxon>BOP clade</taxon>
        <taxon>Oryzoideae</taxon>
        <taxon>Oryzeae</taxon>
        <taxon>Oryzinae</taxon>
        <taxon>Oryza</taxon>
        <taxon>Oryza sativa</taxon>
    </lineage>
</organism>
<dbReference type="InParanoid" id="A0A0P0WDS7"/>
<feature type="compositionally biased region" description="Gly residues" evidence="1">
    <location>
        <begin position="139"/>
        <end position="148"/>
    </location>
</feature>
<dbReference type="EMBL" id="AP014960">
    <property type="protein sequence ID" value="BAS90640.1"/>
    <property type="molecule type" value="Genomic_DNA"/>
</dbReference>
<protein>
    <submittedName>
        <fullName evidence="2">Os04g0580001 protein</fullName>
    </submittedName>
</protein>
<sequence length="148" mass="16917">MRVLIPLLQYAMCLAGFPKLLGGLERAEFLPHCFGYLRVFIERRMIAGRVDILGEELRLPILPSFAHLLECLPLEPILCFGWKCEPFLHCRPSSLFHLYNSTNNRNNKSHFIHLNNAIHPSEKRRNGGGWRHTWRSGVLGDGGAGRSR</sequence>
<accession>A0A0P0WDS7</accession>
<gene>
    <name evidence="2" type="ordered locus">Os04g0580001</name>
    <name evidence="2" type="ORF">OSNPB_040580001</name>
</gene>
<dbReference type="Gramene" id="Os04t0580001-01">
    <property type="protein sequence ID" value="Os04t0580001-01"/>
    <property type="gene ID" value="Os04g0580001"/>
</dbReference>
<feature type="region of interest" description="Disordered" evidence="1">
    <location>
        <begin position="122"/>
        <end position="148"/>
    </location>
</feature>